<keyword evidence="9" id="KW-0808">Transferase</keyword>
<dbReference type="PANTHER" id="PTHR45339:SF1">
    <property type="entry name" value="HYBRID SIGNAL TRANSDUCTION HISTIDINE KINASE J"/>
    <property type="match status" value="1"/>
</dbReference>
<dbReference type="InterPro" id="IPR003661">
    <property type="entry name" value="HisK_dim/P_dom"/>
</dbReference>
<feature type="domain" description="Response regulatory" evidence="8">
    <location>
        <begin position="518"/>
        <end position="636"/>
    </location>
</feature>
<dbReference type="SMART" id="SM00388">
    <property type="entry name" value="HisKA"/>
    <property type="match status" value="1"/>
</dbReference>
<dbReference type="Proteomes" id="UP001295463">
    <property type="component" value="Chromosome"/>
</dbReference>
<dbReference type="InterPro" id="IPR005467">
    <property type="entry name" value="His_kinase_dom"/>
</dbReference>
<dbReference type="SMART" id="SM00448">
    <property type="entry name" value="REC"/>
    <property type="match status" value="1"/>
</dbReference>
<name>A0ABM9D4H2_9BACT</name>
<dbReference type="Pfam" id="PF00072">
    <property type="entry name" value="Response_reg"/>
    <property type="match status" value="1"/>
</dbReference>
<evidence type="ECO:0000256" key="3">
    <source>
        <dbReference type="ARBA" id="ARBA00022553"/>
    </source>
</evidence>
<feature type="transmembrane region" description="Helical" evidence="6">
    <location>
        <begin position="166"/>
        <end position="189"/>
    </location>
</feature>
<dbReference type="InterPro" id="IPR011006">
    <property type="entry name" value="CheY-like_superfamily"/>
</dbReference>
<dbReference type="PANTHER" id="PTHR45339">
    <property type="entry name" value="HYBRID SIGNAL TRANSDUCTION HISTIDINE KINASE J"/>
    <property type="match status" value="1"/>
</dbReference>
<dbReference type="GO" id="GO:0004673">
    <property type="term" value="F:protein histidine kinase activity"/>
    <property type="evidence" value="ECO:0007669"/>
    <property type="project" value="UniProtKB-EC"/>
</dbReference>
<comment type="catalytic activity">
    <reaction evidence="1">
        <text>ATP + protein L-histidine = ADP + protein N-phospho-L-histidine.</text>
        <dbReference type="EC" id="2.7.13.3"/>
    </reaction>
</comment>
<keyword evidence="6" id="KW-1133">Transmembrane helix</keyword>
<dbReference type="Pfam" id="PF02518">
    <property type="entry name" value="HATPase_c"/>
    <property type="match status" value="1"/>
</dbReference>
<proteinExistence type="predicted"/>
<dbReference type="SUPFAM" id="SSF55874">
    <property type="entry name" value="ATPase domain of HSP90 chaperone/DNA topoisomerase II/histidine kinase"/>
    <property type="match status" value="1"/>
</dbReference>
<dbReference type="CDD" id="cd16922">
    <property type="entry name" value="HATPase_EvgS-ArcB-TorS-like"/>
    <property type="match status" value="1"/>
</dbReference>
<dbReference type="Gene3D" id="1.10.287.130">
    <property type="match status" value="1"/>
</dbReference>
<dbReference type="CDD" id="cd17546">
    <property type="entry name" value="REC_hyHK_CKI1_RcsC-like"/>
    <property type="match status" value="1"/>
</dbReference>
<protein>
    <recommendedName>
        <fullName evidence="2">histidine kinase</fullName>
        <ecNumber evidence="2">2.7.13.3</ecNumber>
    </recommendedName>
</protein>
<dbReference type="SMART" id="SM00387">
    <property type="entry name" value="HATPase_c"/>
    <property type="match status" value="1"/>
</dbReference>
<dbReference type="InterPro" id="IPR004358">
    <property type="entry name" value="Sig_transdc_His_kin-like_C"/>
</dbReference>
<evidence type="ECO:0000256" key="6">
    <source>
        <dbReference type="SAM" id="Phobius"/>
    </source>
</evidence>
<dbReference type="InterPro" id="IPR001789">
    <property type="entry name" value="Sig_transdc_resp-reg_receiver"/>
</dbReference>
<keyword evidence="4" id="KW-0902">Two-component regulatory system</keyword>
<dbReference type="InterPro" id="IPR036890">
    <property type="entry name" value="HATPase_C_sf"/>
</dbReference>
<dbReference type="Gene3D" id="3.30.565.10">
    <property type="entry name" value="Histidine kinase-like ATPase, C-terminal domain"/>
    <property type="match status" value="1"/>
</dbReference>
<evidence type="ECO:0000256" key="5">
    <source>
        <dbReference type="PROSITE-ProRule" id="PRU00169"/>
    </source>
</evidence>
<feature type="domain" description="Histidine kinase" evidence="7">
    <location>
        <begin position="271"/>
        <end position="492"/>
    </location>
</feature>
<organism evidence="9 10">
    <name type="scientific">Trichlorobacter ammonificans</name>
    <dbReference type="NCBI Taxonomy" id="2916410"/>
    <lineage>
        <taxon>Bacteria</taxon>
        <taxon>Pseudomonadati</taxon>
        <taxon>Thermodesulfobacteriota</taxon>
        <taxon>Desulfuromonadia</taxon>
        <taxon>Geobacterales</taxon>
        <taxon>Geobacteraceae</taxon>
        <taxon>Trichlorobacter</taxon>
    </lineage>
</organism>
<dbReference type="InterPro" id="IPR003594">
    <property type="entry name" value="HATPase_dom"/>
</dbReference>
<evidence type="ECO:0000256" key="4">
    <source>
        <dbReference type="ARBA" id="ARBA00023012"/>
    </source>
</evidence>
<dbReference type="Gene3D" id="3.40.50.2300">
    <property type="match status" value="1"/>
</dbReference>
<dbReference type="Pfam" id="PF00512">
    <property type="entry name" value="HisKA"/>
    <property type="match status" value="1"/>
</dbReference>
<dbReference type="SUPFAM" id="SSF47384">
    <property type="entry name" value="Homodimeric domain of signal transducing histidine kinase"/>
    <property type="match status" value="1"/>
</dbReference>
<sequence>MPAHSRWLTLKNSFQYKLFFLFSMLFLLIVVLFSTLFILREIDQSKRVAVENLKLQAKYLAESIRLPLFAENIVMLQRMAEVAAQAPEIRSVEILAPDGRLLAAVRTFVPAGATVLTQSLEVYSNPLIGSVESSMHSATDDKSPLLLGSVRVERGTTDLAAAVHDLIIMSVGMAALFWIAISLLCYPVLKRATRTFTTLMRGIAALQQGNYAFTMTAESDDEPGRAVQAVKCLAEELQRRSDENIRINAELLNAKAVAEAANIAKSEFLANMSHEIRTPMSGVIGNAQLLRFTSLSGEQERLLEHIETDANNLISLLNDILDISKIEAGKLELEETHFSLRGCVTALLKPQEPRIQRKGLLLTTSIDDTVPDSLCGDQLRLKQILYNLLGNAIKFTEQGEIGVRIELVERSGEAVQVRFSISDTGIGIKQDALEKIFAPFSQADNSVTRRFGGTGLGLSICSRLVEMMHGTLTVESREGVGSTFRVTLPFLAAPQPETAQEPEHSAGAVPTWDGSPLRILLAEDSITNQTMLTSLLKHFGHAVTACGDGAAALAHLGSATFDIVLMDIQMPVMDGEEATRVIREQEAQSTRHIPIIALTAHALLEQKHHLLASGFDGYVSKPIEWTALNAEMKRVLGTVNA</sequence>
<feature type="modified residue" description="4-aspartylphosphate" evidence="5">
    <location>
        <position position="567"/>
    </location>
</feature>
<keyword evidence="9" id="KW-0418">Kinase</keyword>
<dbReference type="CDD" id="cd00082">
    <property type="entry name" value="HisKA"/>
    <property type="match status" value="1"/>
</dbReference>
<evidence type="ECO:0000259" key="7">
    <source>
        <dbReference type="PROSITE" id="PS50109"/>
    </source>
</evidence>
<reference evidence="9 10" key="1">
    <citation type="submission" date="2022-03" db="EMBL/GenBank/DDBJ databases">
        <authorList>
            <person name="Koch H."/>
        </authorList>
    </citation>
    <scope>NUCLEOTIDE SEQUENCE [LARGE SCALE GENOMIC DNA]</scope>
    <source>
        <strain evidence="9 10">G1</strain>
    </source>
</reference>
<evidence type="ECO:0000256" key="2">
    <source>
        <dbReference type="ARBA" id="ARBA00012438"/>
    </source>
</evidence>
<dbReference type="PRINTS" id="PR00344">
    <property type="entry name" value="BCTRLSENSOR"/>
</dbReference>
<dbReference type="SUPFAM" id="SSF52172">
    <property type="entry name" value="CheY-like"/>
    <property type="match status" value="1"/>
</dbReference>
<dbReference type="RefSeq" id="WP_305731118.1">
    <property type="nucleotide sequence ID" value="NZ_OW150024.1"/>
</dbReference>
<gene>
    <name evidence="9" type="ORF">GEAMG1_0341</name>
</gene>
<dbReference type="PROSITE" id="PS50110">
    <property type="entry name" value="RESPONSE_REGULATORY"/>
    <property type="match status" value="1"/>
</dbReference>
<evidence type="ECO:0000256" key="1">
    <source>
        <dbReference type="ARBA" id="ARBA00000085"/>
    </source>
</evidence>
<dbReference type="EMBL" id="OW150024">
    <property type="protein sequence ID" value="CAH2030163.1"/>
    <property type="molecule type" value="Genomic_DNA"/>
</dbReference>
<evidence type="ECO:0000313" key="9">
    <source>
        <dbReference type="EMBL" id="CAH2030163.1"/>
    </source>
</evidence>
<keyword evidence="3 5" id="KW-0597">Phosphoprotein</keyword>
<keyword evidence="6" id="KW-0472">Membrane</keyword>
<dbReference type="InterPro" id="IPR036097">
    <property type="entry name" value="HisK_dim/P_sf"/>
</dbReference>
<keyword evidence="6" id="KW-0812">Transmembrane</keyword>
<evidence type="ECO:0000313" key="10">
    <source>
        <dbReference type="Proteomes" id="UP001295463"/>
    </source>
</evidence>
<evidence type="ECO:0000259" key="8">
    <source>
        <dbReference type="PROSITE" id="PS50110"/>
    </source>
</evidence>
<dbReference type="EC" id="2.7.13.3" evidence="2"/>
<feature type="transmembrane region" description="Helical" evidence="6">
    <location>
        <begin position="20"/>
        <end position="39"/>
    </location>
</feature>
<keyword evidence="10" id="KW-1185">Reference proteome</keyword>
<dbReference type="PROSITE" id="PS50109">
    <property type="entry name" value="HIS_KIN"/>
    <property type="match status" value="1"/>
</dbReference>
<accession>A0ABM9D4H2</accession>